<dbReference type="NCBIfam" id="TIGR02366">
    <property type="entry name" value="DHAK_reg"/>
    <property type="match status" value="1"/>
</dbReference>
<evidence type="ECO:0000313" key="4">
    <source>
        <dbReference type="EMBL" id="EDM99852.1"/>
    </source>
</evidence>
<feature type="domain" description="HTH tetR-type" evidence="3">
    <location>
        <begin position="5"/>
        <end position="65"/>
    </location>
</feature>
<dbReference type="EMBL" id="AAXG02000014">
    <property type="protein sequence ID" value="EDM99852.1"/>
    <property type="molecule type" value="Genomic_DNA"/>
</dbReference>
<dbReference type="PROSITE" id="PS50977">
    <property type="entry name" value="HTH_TETR_2"/>
    <property type="match status" value="1"/>
</dbReference>
<evidence type="ECO:0000256" key="2">
    <source>
        <dbReference type="PROSITE-ProRule" id="PRU00335"/>
    </source>
</evidence>
<dbReference type="GO" id="GO:0003677">
    <property type="term" value="F:DNA binding"/>
    <property type="evidence" value="ECO:0007669"/>
    <property type="project" value="UniProtKB-UniRule"/>
</dbReference>
<comment type="caution">
    <text evidence="4">The sequence shown here is derived from an EMBL/GenBank/DDBJ whole genome shotgun (WGS) entry which is preliminary data.</text>
</comment>
<sequence>MPDSSLTKRALARTMKELMARESFSKISVGEICEACGMSRKSFYYHFRDKYDLVNWIFDTEFIEVIQKCGFDSGVSILNGMCRYFYEEKAFYRSALEIEGQNSFRDHFTEVITPLMYSIAQELFSDREDEEFFTTFFSDAFLASIVRWLTKGTPMPAEDYVARLRNLVQGLSRLEQHKREPDGD</sequence>
<dbReference type="InterPro" id="IPR009057">
    <property type="entry name" value="Homeodomain-like_sf"/>
</dbReference>
<gene>
    <name evidence="4" type="ORF">BACCAP_02352</name>
</gene>
<dbReference type="Pfam" id="PF00440">
    <property type="entry name" value="TetR_N"/>
    <property type="match status" value="1"/>
</dbReference>
<dbReference type="eggNOG" id="COG1309">
    <property type="taxonomic scope" value="Bacteria"/>
</dbReference>
<dbReference type="AlphaFoldDB" id="A6NVV9"/>
<dbReference type="GO" id="GO:0016301">
    <property type="term" value="F:kinase activity"/>
    <property type="evidence" value="ECO:0007669"/>
    <property type="project" value="UniProtKB-KW"/>
</dbReference>
<feature type="DNA-binding region" description="H-T-H motif" evidence="2">
    <location>
        <begin position="28"/>
        <end position="47"/>
    </location>
</feature>
<dbReference type="OrthoDB" id="9810250at2"/>
<dbReference type="Gene3D" id="1.10.357.10">
    <property type="entry name" value="Tetracycline Repressor, domain 2"/>
    <property type="match status" value="1"/>
</dbReference>
<accession>A6NVV9</accession>
<evidence type="ECO:0000259" key="3">
    <source>
        <dbReference type="PROSITE" id="PS50977"/>
    </source>
</evidence>
<proteinExistence type="predicted"/>
<reference evidence="4 5" key="1">
    <citation type="submission" date="2007-04" db="EMBL/GenBank/DDBJ databases">
        <authorList>
            <person name="Fulton L."/>
            <person name="Clifton S."/>
            <person name="Fulton B."/>
            <person name="Xu J."/>
            <person name="Minx P."/>
            <person name="Pepin K.H."/>
            <person name="Johnson M."/>
            <person name="Thiruvilangam P."/>
            <person name="Bhonagiri V."/>
            <person name="Nash W.E."/>
            <person name="Mardis E.R."/>
            <person name="Wilson R.K."/>
        </authorList>
    </citation>
    <scope>NUCLEOTIDE SEQUENCE [LARGE SCALE GENOMIC DNA]</scope>
    <source>
        <strain evidence="4 5">ATCC 29799</strain>
    </source>
</reference>
<dbReference type="PANTHER" id="PTHR43479">
    <property type="entry name" value="ACREF/ENVCD OPERON REPRESSOR-RELATED"/>
    <property type="match status" value="1"/>
</dbReference>
<dbReference type="STRING" id="411467.BACCAP_02352"/>
<keyword evidence="4" id="KW-0808">Transferase</keyword>
<name>A6NVV9_9FIRM</name>
<evidence type="ECO:0000313" key="5">
    <source>
        <dbReference type="Proteomes" id="UP000003639"/>
    </source>
</evidence>
<dbReference type="Proteomes" id="UP000003639">
    <property type="component" value="Unassembled WGS sequence"/>
</dbReference>
<organism evidence="4 5">
    <name type="scientific">Pseudoflavonifractor capillosus ATCC 29799</name>
    <dbReference type="NCBI Taxonomy" id="411467"/>
    <lineage>
        <taxon>Bacteria</taxon>
        <taxon>Bacillati</taxon>
        <taxon>Bacillota</taxon>
        <taxon>Clostridia</taxon>
        <taxon>Eubacteriales</taxon>
        <taxon>Oscillospiraceae</taxon>
        <taxon>Pseudoflavonifractor</taxon>
    </lineage>
</organism>
<dbReference type="InterPro" id="IPR001647">
    <property type="entry name" value="HTH_TetR"/>
</dbReference>
<protein>
    <submittedName>
        <fullName evidence="4">Putative dihydroxyacetone kinase regulator</fullName>
    </submittedName>
</protein>
<keyword evidence="4" id="KW-0418">Kinase</keyword>
<evidence type="ECO:0000256" key="1">
    <source>
        <dbReference type="ARBA" id="ARBA00023125"/>
    </source>
</evidence>
<reference evidence="4 5" key="2">
    <citation type="submission" date="2007-06" db="EMBL/GenBank/DDBJ databases">
        <title>Draft genome sequence of Pseudoflavonifractor capillosus ATCC 29799.</title>
        <authorList>
            <person name="Sudarsanam P."/>
            <person name="Ley R."/>
            <person name="Guruge J."/>
            <person name="Turnbaugh P.J."/>
            <person name="Mahowald M."/>
            <person name="Liep D."/>
            <person name="Gordon J."/>
        </authorList>
    </citation>
    <scope>NUCLEOTIDE SEQUENCE [LARGE SCALE GENOMIC DNA]</scope>
    <source>
        <strain evidence="4 5">ATCC 29799</strain>
    </source>
</reference>
<dbReference type="InterPro" id="IPR039532">
    <property type="entry name" value="TetR_C_Firmicutes"/>
</dbReference>
<keyword evidence="1 2" id="KW-0238">DNA-binding</keyword>
<dbReference type="InterPro" id="IPR050624">
    <property type="entry name" value="HTH-type_Tx_Regulator"/>
</dbReference>
<dbReference type="PANTHER" id="PTHR43479:SF7">
    <property type="entry name" value="TETR-FAMILY TRANSCRIPTIONAL REGULATOR"/>
    <property type="match status" value="1"/>
</dbReference>
<keyword evidence="5" id="KW-1185">Reference proteome</keyword>
<dbReference type="SUPFAM" id="SSF46689">
    <property type="entry name" value="Homeodomain-like"/>
    <property type="match status" value="1"/>
</dbReference>
<dbReference type="InterPro" id="IPR012738">
    <property type="entry name" value="Tscrpt_reg_DhaS"/>
</dbReference>
<dbReference type="Pfam" id="PF14278">
    <property type="entry name" value="TetR_C_8"/>
    <property type="match status" value="1"/>
</dbReference>
<dbReference type="RefSeq" id="WP_006572883.1">
    <property type="nucleotide sequence ID" value="NZ_AAXG02000014.1"/>
</dbReference>